<evidence type="ECO:0000313" key="2">
    <source>
        <dbReference type="Proteomes" id="UP000030988"/>
    </source>
</evidence>
<dbReference type="EMBL" id="JTDN01000001">
    <property type="protein sequence ID" value="KHL25908.1"/>
    <property type="molecule type" value="Genomic_DNA"/>
</dbReference>
<keyword evidence="2" id="KW-1185">Reference proteome</keyword>
<dbReference type="Proteomes" id="UP000030988">
    <property type="component" value="Unassembled WGS sequence"/>
</dbReference>
<name>A0A0B2BWA8_9SPHN</name>
<reference evidence="1 2" key="1">
    <citation type="submission" date="2014-11" db="EMBL/GenBank/DDBJ databases">
        <title>Draft genome sequence of Kirrobacter mercurialis.</title>
        <authorList>
            <person name="Coil D.A."/>
            <person name="Eisen J.A."/>
        </authorList>
    </citation>
    <scope>NUCLEOTIDE SEQUENCE [LARGE SCALE GENOMIC DNA]</scope>
    <source>
        <strain evidence="1 2">Coronado</strain>
    </source>
</reference>
<accession>A0A0B2BWA8</accession>
<evidence type="ECO:0000313" key="1">
    <source>
        <dbReference type="EMBL" id="KHL25908.1"/>
    </source>
</evidence>
<dbReference type="OrthoDB" id="3078754at2"/>
<proteinExistence type="predicted"/>
<dbReference type="RefSeq" id="WP_039094697.1">
    <property type="nucleotide sequence ID" value="NZ_JTDN01000001.1"/>
</dbReference>
<organism evidence="1 2">
    <name type="scientific">Croceibacterium mercuriale</name>
    <dbReference type="NCBI Taxonomy" id="1572751"/>
    <lineage>
        <taxon>Bacteria</taxon>
        <taxon>Pseudomonadati</taxon>
        <taxon>Pseudomonadota</taxon>
        <taxon>Alphaproteobacteria</taxon>
        <taxon>Sphingomonadales</taxon>
        <taxon>Erythrobacteraceae</taxon>
        <taxon>Croceibacterium</taxon>
    </lineage>
</organism>
<sequence length="475" mass="53321">MADLQQLDDLVGKNINKICRNTFHDPAQNHCAHFASHVLGLDFSFNCKGMAEGGREDGANIRVHEMFAQCPKVGRWEDADLSRTQLIFVTRAGNVNLDRKAMVNIPKKHVGIFHKGKVYHYGNTADQVTTDTPSSFRTKFDRTYGPGQGYFFGWIPGENLQLNVQPTAASVSAGRKFVLEREDGKRWMARETGDNASFFVGNEMNDARRKFHGLCVPVAKYWGPQFKAKDYLADLDHWAVLLEVSGWCESQNRMVLVNTYDRAKFTFGFYQLAAHTPGDNLILFFRELATLPAFQDYFPELKLVNGRLHRVSKDGGASDLELPMETGPGGETNLQLFMNYLNPNRVPIDEQEVLHAARLIHWTINDPAARLAQVRVAAAILQRKLAVHARKLGLDGRSDTICAIVSDIFHQGRGTYAQVRPLLAGLKPEEALLAFKETQEAYRERTKNLRHAISKAKEAGLLGKKRYSAAAAEFV</sequence>
<dbReference type="AlphaFoldDB" id="A0A0B2BWA8"/>
<comment type="caution">
    <text evidence="1">The sequence shown here is derived from an EMBL/GenBank/DDBJ whole genome shotgun (WGS) entry which is preliminary data.</text>
</comment>
<protein>
    <submittedName>
        <fullName evidence="1">Uncharacterized protein</fullName>
    </submittedName>
</protein>
<dbReference type="STRING" id="1572751.PK98_04850"/>
<gene>
    <name evidence="1" type="ORF">PK98_04850</name>
</gene>